<comment type="subcellular location">
    <subcellularLocation>
        <location evidence="1">Nucleus</location>
    </subcellularLocation>
</comment>
<dbReference type="FunCoup" id="A0A162YHR4">
    <property type="interactions" value="567"/>
</dbReference>
<proteinExistence type="inferred from homology"/>
<feature type="domain" description="CAF1B/HIR1 beta-propeller" evidence="11">
    <location>
        <begin position="2"/>
        <end position="279"/>
    </location>
</feature>
<dbReference type="Pfam" id="PF24105">
    <property type="entry name" value="Beta-prop_CAF1B_HIR1"/>
    <property type="match status" value="2"/>
</dbReference>
<evidence type="ECO:0000256" key="5">
    <source>
        <dbReference type="ARBA" id="ARBA00022763"/>
    </source>
</evidence>
<name>A0A162YHR4_PHYB8</name>
<dbReference type="PANTHER" id="PTHR15271">
    <property type="entry name" value="CHROMATIN ASSEMBLY FACTOR 1 SUBUNIT B"/>
    <property type="match status" value="1"/>
</dbReference>
<gene>
    <name evidence="12" type="ORF">PHYBLDRAFT_61828</name>
</gene>
<evidence type="ECO:0000256" key="2">
    <source>
        <dbReference type="ARBA" id="ARBA00007306"/>
    </source>
</evidence>
<dbReference type="VEuPathDB" id="FungiDB:PHYBLDRAFT_61828"/>
<keyword evidence="3 9" id="KW-0853">WD repeat</keyword>
<accession>A0A162YHR4</accession>
<evidence type="ECO:0000256" key="8">
    <source>
        <dbReference type="ARBA" id="ARBA00023242"/>
    </source>
</evidence>
<dbReference type="PANTHER" id="PTHR15271:SF4">
    <property type="entry name" value="CHROMATIN ASSEMBLY FACTOR 1 SUBUNIT B"/>
    <property type="match status" value="1"/>
</dbReference>
<dbReference type="InterPro" id="IPR015943">
    <property type="entry name" value="WD40/YVTN_repeat-like_dom_sf"/>
</dbReference>
<sequence length="530" mass="58771">MIAQTLEINWHDTKAVYSTDFSSDGMRFATGGADTSVRIWNIQRRPGTNQVNEHKKSHKSGNALPVVIDFLCELKRHSAPVNVVRFSPTGEYLASAGDDTCIILWRLATNKDSAFGSVHSEYEKETWTVVQMFYGHTKEIYDLSWSPCGQYFMTASIDNTARVWSIAEKTMIHVFSDHTHYVQGVTWDPLGEYVATQSSDRSVAIYKYRKGPLDKPIFGPCFRKHYRQERPKTQKSEGSEELTSSRLYHDENLVSFFRRLWFSPDGALLLTPSGLFKSTPEGTTGTGAGTGAGAGTGSEETVESGADEVRNCAYIYGRNLLQKGPVAYNGNHPKPSTVVRWCSKPYERRSKHYRTTFGLEYRMLYAVATQDTIYIHDTQQTRPICVLSGMHYAPIMDLAWSPDGTILMFASSDGYLSAVVFADGELGELYTAPPAPPPTPLASLAPSPSSILPSPQKQIVTPPAVAQIVKDVEMTEGVRTSNSVQTTIGDLLGITVRTETTERKRTSEVQTAGPKKRRIAPTLISAPRKL</sequence>
<dbReference type="OrthoDB" id="71227at2759"/>
<feature type="repeat" description="WD" evidence="9">
    <location>
        <begin position="133"/>
        <end position="174"/>
    </location>
</feature>
<keyword evidence="8" id="KW-0539">Nucleus</keyword>
<reference evidence="13" key="1">
    <citation type="submission" date="2015-06" db="EMBL/GenBank/DDBJ databases">
        <title>Expansion of signal transduction pathways in fungi by whole-genome duplication.</title>
        <authorList>
            <consortium name="DOE Joint Genome Institute"/>
            <person name="Corrochano L.M."/>
            <person name="Kuo A."/>
            <person name="Marcet-Houben M."/>
            <person name="Polaino S."/>
            <person name="Salamov A."/>
            <person name="Villalobos J.M."/>
            <person name="Alvarez M.I."/>
            <person name="Avalos J."/>
            <person name="Benito E.P."/>
            <person name="Benoit I."/>
            <person name="Burger G."/>
            <person name="Camino L.P."/>
            <person name="Canovas D."/>
            <person name="Cerda-Olmedo E."/>
            <person name="Cheng J.-F."/>
            <person name="Dominguez A."/>
            <person name="Elias M."/>
            <person name="Eslava A.P."/>
            <person name="Glaser F."/>
            <person name="Grimwood J."/>
            <person name="Gutierrez G."/>
            <person name="Heitman J."/>
            <person name="Henrissat B."/>
            <person name="Iturriaga E.A."/>
            <person name="Lang B.F."/>
            <person name="Lavin J.L."/>
            <person name="Lee S."/>
            <person name="Li W."/>
            <person name="Lindquist E."/>
            <person name="Lopez-Garcia S."/>
            <person name="Luque E.M."/>
            <person name="Marcos A.T."/>
            <person name="Martin J."/>
            <person name="McCluskey K."/>
            <person name="Medina H.R."/>
            <person name="Miralles-Duran A."/>
            <person name="Miyazaki A."/>
            <person name="Munoz-Torres E."/>
            <person name="Oguiza J.A."/>
            <person name="Ohm R."/>
            <person name="Olmedo M."/>
            <person name="Orejas M."/>
            <person name="Ortiz-Castellanos L."/>
            <person name="Pisabarro A.G."/>
            <person name="Rodriguez-Romero J."/>
            <person name="Ruiz-Herrera J."/>
            <person name="Ruiz-Vazquez R."/>
            <person name="Sanz C."/>
            <person name="Schackwitz W."/>
            <person name="Schmutz J."/>
            <person name="Shahriari M."/>
            <person name="Shelest E."/>
            <person name="Silva-Franco F."/>
            <person name="Soanes D."/>
            <person name="Syed K."/>
            <person name="Tagua V.G."/>
            <person name="Talbot N.J."/>
            <person name="Thon M."/>
            <person name="De vries R.P."/>
            <person name="Wiebenga A."/>
            <person name="Yadav J.S."/>
            <person name="Braun E.L."/>
            <person name="Baker S."/>
            <person name="Garre V."/>
            <person name="Horwitz B."/>
            <person name="Torres-Martinez S."/>
            <person name="Idnurm A."/>
            <person name="Herrera-Estrella A."/>
            <person name="Gabaldon T."/>
            <person name="Grigoriev I.V."/>
        </authorList>
    </citation>
    <scope>NUCLEOTIDE SEQUENCE [LARGE SCALE GENOMIC DNA]</scope>
    <source>
        <strain evidence="13">NRRL 1555(-)</strain>
    </source>
</reference>
<dbReference type="AlphaFoldDB" id="A0A162YHR4"/>
<keyword evidence="4" id="KW-0677">Repeat</keyword>
<dbReference type="Proteomes" id="UP000077315">
    <property type="component" value="Unassembled WGS sequence"/>
</dbReference>
<dbReference type="GO" id="GO:0005634">
    <property type="term" value="C:nucleus"/>
    <property type="evidence" value="ECO:0007669"/>
    <property type="project" value="UniProtKB-SubCell"/>
</dbReference>
<evidence type="ECO:0000256" key="7">
    <source>
        <dbReference type="ARBA" id="ARBA00023204"/>
    </source>
</evidence>
<keyword evidence="7" id="KW-0234">DNA repair</keyword>
<dbReference type="GeneID" id="29001766"/>
<dbReference type="STRING" id="763407.A0A162YHR4"/>
<dbReference type="GO" id="GO:0033186">
    <property type="term" value="C:CAF-1 complex"/>
    <property type="evidence" value="ECO:0007669"/>
    <property type="project" value="TreeGrafter"/>
</dbReference>
<dbReference type="SUPFAM" id="SSF50978">
    <property type="entry name" value="WD40 repeat-like"/>
    <property type="match status" value="1"/>
</dbReference>
<evidence type="ECO:0000256" key="3">
    <source>
        <dbReference type="ARBA" id="ARBA00022574"/>
    </source>
</evidence>
<feature type="repeat" description="WD" evidence="9">
    <location>
        <begin position="16"/>
        <end position="50"/>
    </location>
</feature>
<organism evidence="12 13">
    <name type="scientific">Phycomyces blakesleeanus (strain ATCC 8743b / DSM 1359 / FGSC 10004 / NBRC 33097 / NRRL 1555)</name>
    <dbReference type="NCBI Taxonomy" id="763407"/>
    <lineage>
        <taxon>Eukaryota</taxon>
        <taxon>Fungi</taxon>
        <taxon>Fungi incertae sedis</taxon>
        <taxon>Mucoromycota</taxon>
        <taxon>Mucoromycotina</taxon>
        <taxon>Mucoromycetes</taxon>
        <taxon>Mucorales</taxon>
        <taxon>Phycomycetaceae</taxon>
        <taxon>Phycomyces</taxon>
    </lineage>
</organism>
<evidence type="ECO:0000256" key="10">
    <source>
        <dbReference type="SAM" id="MobiDB-lite"/>
    </source>
</evidence>
<feature type="compositionally biased region" description="Gly residues" evidence="10">
    <location>
        <begin position="284"/>
        <end position="296"/>
    </location>
</feature>
<keyword evidence="5" id="KW-0227">DNA damage</keyword>
<dbReference type="InterPro" id="IPR001680">
    <property type="entry name" value="WD40_rpt"/>
</dbReference>
<protein>
    <recommendedName>
        <fullName evidence="11">CAF1B/HIR1 beta-propeller domain-containing protein</fullName>
    </recommendedName>
</protein>
<feature type="repeat" description="WD" evidence="9">
    <location>
        <begin position="74"/>
        <end position="115"/>
    </location>
</feature>
<evidence type="ECO:0000256" key="9">
    <source>
        <dbReference type="PROSITE-ProRule" id="PRU00221"/>
    </source>
</evidence>
<evidence type="ECO:0000259" key="11">
    <source>
        <dbReference type="Pfam" id="PF24105"/>
    </source>
</evidence>
<dbReference type="GO" id="GO:0006334">
    <property type="term" value="P:nucleosome assembly"/>
    <property type="evidence" value="ECO:0007669"/>
    <property type="project" value="TreeGrafter"/>
</dbReference>
<dbReference type="InterPro" id="IPR045145">
    <property type="entry name" value="PTHR15271"/>
</dbReference>
<evidence type="ECO:0000256" key="6">
    <source>
        <dbReference type="ARBA" id="ARBA00022853"/>
    </source>
</evidence>
<feature type="repeat" description="WD" evidence="9">
    <location>
        <begin position="175"/>
        <end position="211"/>
    </location>
</feature>
<dbReference type="InterPro" id="IPR036322">
    <property type="entry name" value="WD40_repeat_dom_sf"/>
</dbReference>
<evidence type="ECO:0000256" key="1">
    <source>
        <dbReference type="ARBA" id="ARBA00004123"/>
    </source>
</evidence>
<feature type="region of interest" description="Disordered" evidence="10">
    <location>
        <begin position="279"/>
        <end position="300"/>
    </location>
</feature>
<evidence type="ECO:0000313" key="12">
    <source>
        <dbReference type="EMBL" id="OAD80775.1"/>
    </source>
</evidence>
<dbReference type="InterPro" id="IPR055410">
    <property type="entry name" value="Beta-prop_CAF1B_HIR1"/>
</dbReference>
<dbReference type="PROSITE" id="PS50082">
    <property type="entry name" value="WD_REPEATS_2"/>
    <property type="match status" value="4"/>
</dbReference>
<dbReference type="EMBL" id="KV440971">
    <property type="protein sequence ID" value="OAD80775.1"/>
    <property type="molecule type" value="Genomic_DNA"/>
</dbReference>
<dbReference type="SMART" id="SM00320">
    <property type="entry name" value="WD40"/>
    <property type="match status" value="5"/>
</dbReference>
<evidence type="ECO:0000256" key="4">
    <source>
        <dbReference type="ARBA" id="ARBA00022737"/>
    </source>
</evidence>
<keyword evidence="6" id="KW-0156">Chromatin regulator</keyword>
<feature type="domain" description="CAF1B/HIR1 beta-propeller" evidence="11">
    <location>
        <begin position="304"/>
        <end position="426"/>
    </location>
</feature>
<dbReference type="PROSITE" id="PS50294">
    <property type="entry name" value="WD_REPEATS_REGION"/>
    <property type="match status" value="3"/>
</dbReference>
<dbReference type="GO" id="GO:0006281">
    <property type="term" value="P:DNA repair"/>
    <property type="evidence" value="ECO:0007669"/>
    <property type="project" value="UniProtKB-KW"/>
</dbReference>
<evidence type="ECO:0000313" key="13">
    <source>
        <dbReference type="Proteomes" id="UP000077315"/>
    </source>
</evidence>
<dbReference type="InParanoid" id="A0A162YHR4"/>
<dbReference type="RefSeq" id="XP_018298815.1">
    <property type="nucleotide sequence ID" value="XM_018440860.1"/>
</dbReference>
<feature type="region of interest" description="Disordered" evidence="10">
    <location>
        <begin position="500"/>
        <end position="530"/>
    </location>
</feature>
<dbReference type="Gene3D" id="2.130.10.10">
    <property type="entry name" value="YVTN repeat-like/Quinoprotein amine dehydrogenase"/>
    <property type="match status" value="2"/>
</dbReference>
<dbReference type="GO" id="GO:0006335">
    <property type="term" value="P:DNA replication-dependent chromatin assembly"/>
    <property type="evidence" value="ECO:0007669"/>
    <property type="project" value="InterPro"/>
</dbReference>
<comment type="similarity">
    <text evidence="2">Belongs to the WD repeat HIR1 family.</text>
</comment>
<keyword evidence="13" id="KW-1185">Reference proteome</keyword>